<dbReference type="InterPro" id="IPR005532">
    <property type="entry name" value="SUMF_dom"/>
</dbReference>
<dbReference type="Gene3D" id="3.90.1580.10">
    <property type="entry name" value="paralog of FGE (formylglycine-generating enzyme)"/>
    <property type="match status" value="1"/>
</dbReference>
<evidence type="ECO:0000313" key="3">
    <source>
        <dbReference type="Proteomes" id="UP000321548"/>
    </source>
</evidence>
<feature type="domain" description="Sulfatase-modifying factor enzyme-like" evidence="1">
    <location>
        <begin position="50"/>
        <end position="342"/>
    </location>
</feature>
<dbReference type="RefSeq" id="WP_147703199.1">
    <property type="nucleotide sequence ID" value="NZ_VDUY01000002.1"/>
</dbReference>
<dbReference type="GO" id="GO:0120147">
    <property type="term" value="F:formylglycine-generating oxidase activity"/>
    <property type="evidence" value="ECO:0007669"/>
    <property type="project" value="TreeGrafter"/>
</dbReference>
<organism evidence="2 3">
    <name type="scientific">Zeimonas arvi</name>
    <dbReference type="NCBI Taxonomy" id="2498847"/>
    <lineage>
        <taxon>Bacteria</taxon>
        <taxon>Pseudomonadati</taxon>
        <taxon>Pseudomonadota</taxon>
        <taxon>Betaproteobacteria</taxon>
        <taxon>Burkholderiales</taxon>
        <taxon>Burkholderiaceae</taxon>
        <taxon>Zeimonas</taxon>
    </lineage>
</organism>
<dbReference type="PANTHER" id="PTHR23150">
    <property type="entry name" value="SULFATASE MODIFYING FACTOR 1, 2"/>
    <property type="match status" value="1"/>
</dbReference>
<dbReference type="AlphaFoldDB" id="A0A5C8P014"/>
<dbReference type="InterPro" id="IPR051043">
    <property type="entry name" value="Sulfatase_Mod_Factor_Kinase"/>
</dbReference>
<dbReference type="OrthoDB" id="9768004at2"/>
<reference evidence="2 3" key="1">
    <citation type="submission" date="2019-06" db="EMBL/GenBank/DDBJ databases">
        <title>Quisquiliibacterium sp. nov., isolated from a maize field.</title>
        <authorList>
            <person name="Lin S.-Y."/>
            <person name="Tsai C.-F."/>
            <person name="Young C.-C."/>
        </authorList>
    </citation>
    <scope>NUCLEOTIDE SEQUENCE [LARGE SCALE GENOMIC DNA]</scope>
    <source>
        <strain evidence="2 3">CC-CFT501</strain>
    </source>
</reference>
<sequence>MSKHTSSGRKRAAGTLLAALLLATAGCASRGGEQGAGGPATIVDRLGLAFVLVPAGEFMMGSEESAGALEAAFPTIGRERIAELHDEAPRHRVRITRGFYLARHEVTVGQFRRFVEASGHVPESIADGTGAYGFRSDYDPARSPRGDAFEGRDPAYSWRNPGFPQGDDHPVVNVSWNDAMAMARWLGEIEGVPYRLPTEAEWEYACRAGSRTRYHWGDAPVPQTSAANLFDLDASTHWPRWQAQALPARDGFVFTAPVGSFAPNAWGLHDMHGNVWEWVADWYEEAYYRVSPLEDPGGPPDGRLKVRRGGSWHTWPFYARASFRNWNTPETRYTLVGFRLLRETGAVAAAH</sequence>
<dbReference type="EMBL" id="VDUY01000002">
    <property type="protein sequence ID" value="TXL66950.1"/>
    <property type="molecule type" value="Genomic_DNA"/>
</dbReference>
<comment type="caution">
    <text evidence="2">The sequence shown here is derived from an EMBL/GenBank/DDBJ whole genome shotgun (WGS) entry which is preliminary data.</text>
</comment>
<evidence type="ECO:0000259" key="1">
    <source>
        <dbReference type="Pfam" id="PF03781"/>
    </source>
</evidence>
<dbReference type="Proteomes" id="UP000321548">
    <property type="component" value="Unassembled WGS sequence"/>
</dbReference>
<accession>A0A5C8P014</accession>
<keyword evidence="3" id="KW-1185">Reference proteome</keyword>
<evidence type="ECO:0000313" key="2">
    <source>
        <dbReference type="EMBL" id="TXL66950.1"/>
    </source>
</evidence>
<dbReference type="InterPro" id="IPR016187">
    <property type="entry name" value="CTDL_fold"/>
</dbReference>
<name>A0A5C8P014_9BURK</name>
<protein>
    <submittedName>
        <fullName evidence="2">Formylglycine-generating enzyme family protein</fullName>
    </submittedName>
</protein>
<dbReference type="SUPFAM" id="SSF56436">
    <property type="entry name" value="C-type lectin-like"/>
    <property type="match status" value="1"/>
</dbReference>
<proteinExistence type="predicted"/>
<gene>
    <name evidence="2" type="ORF">FHP08_04810</name>
</gene>
<dbReference type="PANTHER" id="PTHR23150:SF19">
    <property type="entry name" value="FORMYLGLYCINE-GENERATING ENZYME"/>
    <property type="match status" value="1"/>
</dbReference>
<dbReference type="InterPro" id="IPR042095">
    <property type="entry name" value="SUMF_sf"/>
</dbReference>
<dbReference type="Pfam" id="PF03781">
    <property type="entry name" value="FGE-sulfatase"/>
    <property type="match status" value="1"/>
</dbReference>
<dbReference type="PROSITE" id="PS51257">
    <property type="entry name" value="PROKAR_LIPOPROTEIN"/>
    <property type="match status" value="1"/>
</dbReference>